<organism evidence="4 5">
    <name type="scientific">Roseivirga spongicola</name>
    <dbReference type="NCBI Taxonomy" id="333140"/>
    <lineage>
        <taxon>Bacteria</taxon>
        <taxon>Pseudomonadati</taxon>
        <taxon>Bacteroidota</taxon>
        <taxon>Cytophagia</taxon>
        <taxon>Cytophagales</taxon>
        <taxon>Roseivirgaceae</taxon>
        <taxon>Roseivirga</taxon>
    </lineage>
</organism>
<dbReference type="Proteomes" id="UP000075606">
    <property type="component" value="Unassembled WGS sequence"/>
</dbReference>
<dbReference type="PANTHER" id="PTHR44591">
    <property type="entry name" value="STRESS RESPONSE REGULATOR PROTEIN 1"/>
    <property type="match status" value="1"/>
</dbReference>
<sequence length="138" mass="15750">MIKVAFGARVNNGRKKILIVEDDPGMQKLVSFHLKDLYDLKVVSDGWEAFTILNEDSDPQDLILTDIEMTELDGLKLIEMLDDIPEYRQIPVIVMSSTVQKNDELQLDFQNYFGCLPKPVVPAELYLKIEEAFCSRIG</sequence>
<dbReference type="InterPro" id="IPR050595">
    <property type="entry name" value="Bact_response_regulator"/>
</dbReference>
<dbReference type="AlphaFoldDB" id="A0A150X3V7"/>
<dbReference type="RefSeq" id="WP_068221661.1">
    <property type="nucleotide sequence ID" value="NZ_CP139724.1"/>
</dbReference>
<dbReference type="OrthoDB" id="9789181at2"/>
<comment type="caution">
    <text evidence="4">The sequence shown here is derived from an EMBL/GenBank/DDBJ whole genome shotgun (WGS) entry which is preliminary data.</text>
</comment>
<feature type="domain" description="Response regulatory" evidence="3">
    <location>
        <begin position="16"/>
        <end position="133"/>
    </location>
</feature>
<dbReference type="SMART" id="SM00448">
    <property type="entry name" value="REC"/>
    <property type="match status" value="1"/>
</dbReference>
<dbReference type="InterPro" id="IPR011006">
    <property type="entry name" value="CheY-like_superfamily"/>
</dbReference>
<keyword evidence="1 2" id="KW-0597">Phosphoprotein</keyword>
<dbReference type="InterPro" id="IPR001789">
    <property type="entry name" value="Sig_transdc_resp-reg_receiver"/>
</dbReference>
<proteinExistence type="predicted"/>
<dbReference type="EMBL" id="LRPC01000028">
    <property type="protein sequence ID" value="KYG73393.1"/>
    <property type="molecule type" value="Genomic_DNA"/>
</dbReference>
<evidence type="ECO:0000313" key="5">
    <source>
        <dbReference type="Proteomes" id="UP000075606"/>
    </source>
</evidence>
<protein>
    <recommendedName>
        <fullName evidence="3">Response regulatory domain-containing protein</fullName>
    </recommendedName>
</protein>
<dbReference type="Gene3D" id="3.40.50.2300">
    <property type="match status" value="1"/>
</dbReference>
<gene>
    <name evidence="4" type="ORF">AWW68_11875</name>
</gene>
<evidence type="ECO:0000256" key="1">
    <source>
        <dbReference type="ARBA" id="ARBA00022553"/>
    </source>
</evidence>
<evidence type="ECO:0000256" key="2">
    <source>
        <dbReference type="PROSITE-ProRule" id="PRU00169"/>
    </source>
</evidence>
<dbReference type="GO" id="GO:0000160">
    <property type="term" value="P:phosphorelay signal transduction system"/>
    <property type="evidence" value="ECO:0007669"/>
    <property type="project" value="InterPro"/>
</dbReference>
<keyword evidence="5" id="KW-1185">Reference proteome</keyword>
<accession>A0A150X3V7</accession>
<dbReference type="Pfam" id="PF00072">
    <property type="entry name" value="Response_reg"/>
    <property type="match status" value="1"/>
</dbReference>
<evidence type="ECO:0000259" key="3">
    <source>
        <dbReference type="PROSITE" id="PS50110"/>
    </source>
</evidence>
<name>A0A150X3V7_9BACT</name>
<dbReference type="PANTHER" id="PTHR44591:SF3">
    <property type="entry name" value="RESPONSE REGULATORY DOMAIN-CONTAINING PROTEIN"/>
    <property type="match status" value="1"/>
</dbReference>
<dbReference type="PROSITE" id="PS50110">
    <property type="entry name" value="RESPONSE_REGULATORY"/>
    <property type="match status" value="1"/>
</dbReference>
<evidence type="ECO:0000313" key="4">
    <source>
        <dbReference type="EMBL" id="KYG73393.1"/>
    </source>
</evidence>
<dbReference type="STRING" id="333140.AWW68_11875"/>
<feature type="modified residue" description="4-aspartylphosphate" evidence="2">
    <location>
        <position position="66"/>
    </location>
</feature>
<reference evidence="4 5" key="1">
    <citation type="submission" date="2016-01" db="EMBL/GenBank/DDBJ databases">
        <title>Genome sequencing of Roseivirga spongicola UST030701-084.</title>
        <authorList>
            <person name="Selvaratnam C."/>
            <person name="Thevarajoo S."/>
            <person name="Goh K.M."/>
            <person name="Ee R."/>
            <person name="Chan K.-G."/>
            <person name="Chong C.S."/>
        </authorList>
    </citation>
    <scope>NUCLEOTIDE SEQUENCE [LARGE SCALE GENOMIC DNA]</scope>
    <source>
        <strain evidence="4 5">UST030701-084</strain>
    </source>
</reference>
<dbReference type="SUPFAM" id="SSF52172">
    <property type="entry name" value="CheY-like"/>
    <property type="match status" value="1"/>
</dbReference>